<gene>
    <name evidence="5" type="ORF">GCM10017577_56940</name>
</gene>
<proteinExistence type="inferred from homology"/>
<dbReference type="GO" id="GO:0016491">
    <property type="term" value="F:oxidoreductase activity"/>
    <property type="evidence" value="ECO:0007669"/>
    <property type="project" value="UniProtKB-KW"/>
</dbReference>
<reference evidence="5" key="2">
    <citation type="submission" date="2023-01" db="EMBL/GenBank/DDBJ databases">
        <authorList>
            <person name="Sun Q."/>
            <person name="Evtushenko L."/>
        </authorList>
    </citation>
    <scope>NUCLEOTIDE SEQUENCE</scope>
    <source>
        <strain evidence="5">VKM Ac-1069</strain>
    </source>
</reference>
<dbReference type="Pfam" id="PF22725">
    <property type="entry name" value="GFO_IDH_MocA_C3"/>
    <property type="match status" value="1"/>
</dbReference>
<dbReference type="InterPro" id="IPR050984">
    <property type="entry name" value="Gfo/Idh/MocA_domain"/>
</dbReference>
<dbReference type="Gene3D" id="3.30.360.10">
    <property type="entry name" value="Dihydrodipicolinate Reductase, domain 2"/>
    <property type="match status" value="1"/>
</dbReference>
<dbReference type="InterPro" id="IPR055170">
    <property type="entry name" value="GFO_IDH_MocA-like_dom"/>
</dbReference>
<dbReference type="Gene3D" id="3.40.50.720">
    <property type="entry name" value="NAD(P)-binding Rossmann-like Domain"/>
    <property type="match status" value="1"/>
</dbReference>
<protein>
    <submittedName>
        <fullName evidence="5">Oxidoreductase</fullName>
    </submittedName>
</protein>
<evidence type="ECO:0000259" key="3">
    <source>
        <dbReference type="Pfam" id="PF01408"/>
    </source>
</evidence>
<dbReference type="SUPFAM" id="SSF51735">
    <property type="entry name" value="NAD(P)-binding Rossmann-fold domains"/>
    <property type="match status" value="1"/>
</dbReference>
<evidence type="ECO:0000259" key="4">
    <source>
        <dbReference type="Pfam" id="PF22725"/>
    </source>
</evidence>
<organism evidence="5 6">
    <name type="scientific">Pseudonocardia halophobica</name>
    <dbReference type="NCBI Taxonomy" id="29401"/>
    <lineage>
        <taxon>Bacteria</taxon>
        <taxon>Bacillati</taxon>
        <taxon>Actinomycetota</taxon>
        <taxon>Actinomycetes</taxon>
        <taxon>Pseudonocardiales</taxon>
        <taxon>Pseudonocardiaceae</taxon>
        <taxon>Pseudonocardia</taxon>
    </lineage>
</organism>
<dbReference type="RefSeq" id="WP_197040794.1">
    <property type="nucleotide sequence ID" value="NZ_BAAAUZ010000033.1"/>
</dbReference>
<dbReference type="PANTHER" id="PTHR22604:SF105">
    <property type="entry name" value="TRANS-1,2-DIHYDROBENZENE-1,2-DIOL DEHYDROGENASE"/>
    <property type="match status" value="1"/>
</dbReference>
<evidence type="ECO:0000256" key="2">
    <source>
        <dbReference type="ARBA" id="ARBA00023002"/>
    </source>
</evidence>
<name>A0A9W6NZC3_9PSEU</name>
<dbReference type="AlphaFoldDB" id="A0A9W6NZC3"/>
<evidence type="ECO:0000313" key="6">
    <source>
        <dbReference type="Proteomes" id="UP001143463"/>
    </source>
</evidence>
<sequence>MSGLRIGLLGASRIADEAVVRPSATTPDRLVAVAARDRGRAEEFARRFGVERVVEDYAALLADPEVDVVYNALPNALHAPWNLQIVAAGKALLAEKPFAGSAAECREVREAAVAAGAPVFVGYHYFHHPLYRRLAEVVAAGAIGEVTAVETRMRMPAPPPDDVRWSLPLAGGALMDLGCYAVHTLLMIAPSLGGAPVLVDARAGERSPGVDEWADATYRFPGGAEGRIHCHIAAPGWEMSHRVVGTRGEVLAPMYALPHRDDRLIVRVGHDERVERLGTTPTYDFQLAALRGYLTGTAPLHRGATMDFSVEIAEQLDAIYLATGLPLRPAGVAVA</sequence>
<dbReference type="Pfam" id="PF01408">
    <property type="entry name" value="GFO_IDH_MocA"/>
    <property type="match status" value="1"/>
</dbReference>
<dbReference type="SUPFAM" id="SSF55347">
    <property type="entry name" value="Glyceraldehyde-3-phosphate dehydrogenase-like, C-terminal domain"/>
    <property type="match status" value="1"/>
</dbReference>
<reference evidence="5" key="1">
    <citation type="journal article" date="2014" name="Int. J. Syst. Evol. Microbiol.">
        <title>Complete genome sequence of Corynebacterium casei LMG S-19264T (=DSM 44701T), isolated from a smear-ripened cheese.</title>
        <authorList>
            <consortium name="US DOE Joint Genome Institute (JGI-PGF)"/>
            <person name="Walter F."/>
            <person name="Albersmeier A."/>
            <person name="Kalinowski J."/>
            <person name="Ruckert C."/>
        </authorList>
    </citation>
    <scope>NUCLEOTIDE SEQUENCE</scope>
    <source>
        <strain evidence="5">VKM Ac-1069</strain>
    </source>
</reference>
<comment type="similarity">
    <text evidence="1">Belongs to the Gfo/Idh/MocA family.</text>
</comment>
<dbReference type="PANTHER" id="PTHR22604">
    <property type="entry name" value="OXIDOREDUCTASES"/>
    <property type="match status" value="1"/>
</dbReference>
<feature type="domain" description="GFO/IDH/MocA-like oxidoreductase" evidence="4">
    <location>
        <begin position="131"/>
        <end position="249"/>
    </location>
</feature>
<keyword evidence="2" id="KW-0560">Oxidoreductase</keyword>
<dbReference type="EMBL" id="BSFQ01000033">
    <property type="protein sequence ID" value="GLL14547.1"/>
    <property type="molecule type" value="Genomic_DNA"/>
</dbReference>
<accession>A0A9W6NZC3</accession>
<dbReference type="InterPro" id="IPR036291">
    <property type="entry name" value="NAD(P)-bd_dom_sf"/>
</dbReference>
<comment type="caution">
    <text evidence="5">The sequence shown here is derived from an EMBL/GenBank/DDBJ whole genome shotgun (WGS) entry which is preliminary data.</text>
</comment>
<dbReference type="GO" id="GO:0000166">
    <property type="term" value="F:nucleotide binding"/>
    <property type="evidence" value="ECO:0007669"/>
    <property type="project" value="InterPro"/>
</dbReference>
<feature type="domain" description="Gfo/Idh/MocA-like oxidoreductase N-terminal" evidence="3">
    <location>
        <begin position="4"/>
        <end position="123"/>
    </location>
</feature>
<dbReference type="InterPro" id="IPR000683">
    <property type="entry name" value="Gfo/Idh/MocA-like_OxRdtase_N"/>
</dbReference>
<evidence type="ECO:0000256" key="1">
    <source>
        <dbReference type="ARBA" id="ARBA00010928"/>
    </source>
</evidence>
<evidence type="ECO:0000313" key="5">
    <source>
        <dbReference type="EMBL" id="GLL14547.1"/>
    </source>
</evidence>
<keyword evidence="6" id="KW-1185">Reference proteome</keyword>
<dbReference type="Proteomes" id="UP001143463">
    <property type="component" value="Unassembled WGS sequence"/>
</dbReference>